<proteinExistence type="predicted"/>
<accession>A0AAQ3Q5Q7</accession>
<dbReference type="PANTHER" id="PTHR47488">
    <property type="entry name" value="HEAVY METAL TRANSPORT/DETOXIFICATION SUPERFAMILY PROTEIN"/>
    <property type="match status" value="1"/>
</dbReference>
<dbReference type="PRINTS" id="PR01217">
    <property type="entry name" value="PRICHEXTENSN"/>
</dbReference>
<dbReference type="GO" id="GO:1900150">
    <property type="term" value="P:regulation of defense response to fungus"/>
    <property type="evidence" value="ECO:0007669"/>
    <property type="project" value="InterPro"/>
</dbReference>
<sequence>MLHSCLTCWISCILSSFFWAFCLHFDLCAPLESCIEIYSSLFFFGLLKWPQISTVIIKVDLDCCCCTKKIKKSLCKLEKRFNIQSIVYDTKSNTVAVSGPFNPDCFIKKICCLACKVIKDIHVKKPDPPPPPPPAPEPKPEPAPPPPEPAPPAPEPPPPAPEPPPPAPEPPAPPAPEPAPPPPPAPEPPPPAPQEPPPPPEVVWKLPVWPFPAPVWPVCCHQPCPCYEPRHGCCRCCSCGRVSEAAPPPVEVPPPPAPAPVYYGGRPCYEAEGCYKIVYEDEPSGCKIM</sequence>
<gene>
    <name evidence="3" type="ORF">Cni_G08402</name>
</gene>
<evidence type="ECO:0000313" key="4">
    <source>
        <dbReference type="Proteomes" id="UP001327560"/>
    </source>
</evidence>
<keyword evidence="2" id="KW-0732">Signal</keyword>
<reference evidence="3 4" key="1">
    <citation type="submission" date="2023-10" db="EMBL/GenBank/DDBJ databases">
        <title>Chromosome-scale genome assembly provides insights into flower coloration mechanisms of Canna indica.</title>
        <authorList>
            <person name="Li C."/>
        </authorList>
    </citation>
    <scope>NUCLEOTIDE SEQUENCE [LARGE SCALE GENOMIC DNA]</scope>
    <source>
        <tissue evidence="3">Flower</tissue>
    </source>
</reference>
<feature type="chain" id="PRO_5043022504" evidence="2">
    <location>
        <begin position="21"/>
        <end position="289"/>
    </location>
</feature>
<protein>
    <submittedName>
        <fullName evidence="3">Uncharacterized protein</fullName>
    </submittedName>
</protein>
<keyword evidence="4" id="KW-1185">Reference proteome</keyword>
<dbReference type="AlphaFoldDB" id="A0AAQ3Q5Q7"/>
<dbReference type="Proteomes" id="UP001327560">
    <property type="component" value="Chromosome 2"/>
</dbReference>
<dbReference type="PRINTS" id="PR00021">
    <property type="entry name" value="PRORICH"/>
</dbReference>
<evidence type="ECO:0000313" key="3">
    <source>
        <dbReference type="EMBL" id="WOK99690.1"/>
    </source>
</evidence>
<organism evidence="3 4">
    <name type="scientific">Canna indica</name>
    <name type="common">Indian-shot</name>
    <dbReference type="NCBI Taxonomy" id="4628"/>
    <lineage>
        <taxon>Eukaryota</taxon>
        <taxon>Viridiplantae</taxon>
        <taxon>Streptophyta</taxon>
        <taxon>Embryophyta</taxon>
        <taxon>Tracheophyta</taxon>
        <taxon>Spermatophyta</taxon>
        <taxon>Magnoliopsida</taxon>
        <taxon>Liliopsida</taxon>
        <taxon>Zingiberales</taxon>
        <taxon>Cannaceae</taxon>
        <taxon>Canna</taxon>
    </lineage>
</organism>
<evidence type="ECO:0000256" key="1">
    <source>
        <dbReference type="SAM" id="MobiDB-lite"/>
    </source>
</evidence>
<feature type="signal peptide" evidence="2">
    <location>
        <begin position="1"/>
        <end position="20"/>
    </location>
</feature>
<name>A0AAQ3Q5Q7_9LILI</name>
<dbReference type="EMBL" id="CP136891">
    <property type="protein sequence ID" value="WOK99690.1"/>
    <property type="molecule type" value="Genomic_DNA"/>
</dbReference>
<feature type="compositionally biased region" description="Pro residues" evidence="1">
    <location>
        <begin position="128"/>
        <end position="197"/>
    </location>
</feature>
<evidence type="ECO:0000256" key="2">
    <source>
        <dbReference type="SAM" id="SignalP"/>
    </source>
</evidence>
<feature type="region of interest" description="Disordered" evidence="1">
    <location>
        <begin position="126"/>
        <end position="197"/>
    </location>
</feature>
<dbReference type="InterPro" id="IPR044169">
    <property type="entry name" value="PI21"/>
</dbReference>
<dbReference type="PANTHER" id="PTHR47488:SF7">
    <property type="entry name" value="HEAVY METAL TRANSPORT_DETOXIFICATION SUPERFAMILY PROTEIN"/>
    <property type="match status" value="1"/>
</dbReference>